<reference evidence="1" key="1">
    <citation type="submission" date="2014-09" db="EMBL/GenBank/DDBJ databases">
        <authorList>
            <person name="Magalhaes I.L.F."/>
            <person name="Oliveira U."/>
            <person name="Santos F.R."/>
            <person name="Vidigal T.H.D.A."/>
            <person name="Brescovit A.D."/>
            <person name="Santos A.J."/>
        </authorList>
    </citation>
    <scope>NUCLEOTIDE SEQUENCE</scope>
    <source>
        <tissue evidence="1">Shoot tissue taken approximately 20 cm above the soil surface</tissue>
    </source>
</reference>
<sequence>MCTLCCTVSILALIDISIFLCFCLPT</sequence>
<dbReference type="AlphaFoldDB" id="A0A0A8ZD44"/>
<accession>A0A0A8ZD44</accession>
<reference evidence="1" key="2">
    <citation type="journal article" date="2015" name="Data Brief">
        <title>Shoot transcriptome of the giant reed, Arundo donax.</title>
        <authorList>
            <person name="Barrero R.A."/>
            <person name="Guerrero F.D."/>
            <person name="Moolhuijzen P."/>
            <person name="Goolsby J.A."/>
            <person name="Tidwell J."/>
            <person name="Bellgard S.E."/>
            <person name="Bellgard M.I."/>
        </authorList>
    </citation>
    <scope>NUCLEOTIDE SEQUENCE</scope>
    <source>
        <tissue evidence="1">Shoot tissue taken approximately 20 cm above the soil surface</tissue>
    </source>
</reference>
<protein>
    <submittedName>
        <fullName evidence="1">Uncharacterized protein</fullName>
    </submittedName>
</protein>
<proteinExistence type="predicted"/>
<dbReference type="EMBL" id="GBRH01260556">
    <property type="protein sequence ID" value="JAD37339.1"/>
    <property type="molecule type" value="Transcribed_RNA"/>
</dbReference>
<organism evidence="1">
    <name type="scientific">Arundo donax</name>
    <name type="common">Giant reed</name>
    <name type="synonym">Donax arundinaceus</name>
    <dbReference type="NCBI Taxonomy" id="35708"/>
    <lineage>
        <taxon>Eukaryota</taxon>
        <taxon>Viridiplantae</taxon>
        <taxon>Streptophyta</taxon>
        <taxon>Embryophyta</taxon>
        <taxon>Tracheophyta</taxon>
        <taxon>Spermatophyta</taxon>
        <taxon>Magnoliopsida</taxon>
        <taxon>Liliopsida</taxon>
        <taxon>Poales</taxon>
        <taxon>Poaceae</taxon>
        <taxon>PACMAD clade</taxon>
        <taxon>Arundinoideae</taxon>
        <taxon>Arundineae</taxon>
        <taxon>Arundo</taxon>
    </lineage>
</organism>
<name>A0A0A8ZD44_ARUDO</name>
<evidence type="ECO:0000313" key="1">
    <source>
        <dbReference type="EMBL" id="JAD37339.1"/>
    </source>
</evidence>